<dbReference type="RefSeq" id="WP_181731307.1">
    <property type="nucleotide sequence ID" value="NZ_JACEIR010000002.1"/>
</dbReference>
<evidence type="ECO:0000256" key="1">
    <source>
        <dbReference type="SAM" id="Phobius"/>
    </source>
</evidence>
<keyword evidence="1" id="KW-0472">Membrane</keyword>
<dbReference type="Proteomes" id="UP000633619">
    <property type="component" value="Unassembled WGS sequence"/>
</dbReference>
<accession>A0A8I1A3L1</accession>
<feature type="transmembrane region" description="Helical" evidence="1">
    <location>
        <begin position="6"/>
        <end position="30"/>
    </location>
</feature>
<evidence type="ECO:0000313" key="2">
    <source>
        <dbReference type="EMBL" id="MBH8594977.1"/>
    </source>
</evidence>
<evidence type="ECO:0000313" key="3">
    <source>
        <dbReference type="Proteomes" id="UP000633619"/>
    </source>
</evidence>
<gene>
    <name evidence="2" type="ORF">I8U20_06490</name>
</gene>
<dbReference type="AlphaFoldDB" id="A0A8I1A3L1"/>
<dbReference type="Pfam" id="PF09527">
    <property type="entry name" value="ATPase_gene1"/>
    <property type="match status" value="1"/>
</dbReference>
<feature type="transmembrane region" description="Helical" evidence="1">
    <location>
        <begin position="42"/>
        <end position="63"/>
    </location>
</feature>
<dbReference type="EMBL" id="JAECVW010000003">
    <property type="protein sequence ID" value="MBH8594977.1"/>
    <property type="molecule type" value="Genomic_DNA"/>
</dbReference>
<reference evidence="2 3" key="1">
    <citation type="submission" date="2020-12" db="EMBL/GenBank/DDBJ databases">
        <title>WGS of Thermoactinomyces spp.</title>
        <authorList>
            <person name="Cheng K."/>
        </authorList>
    </citation>
    <scope>NUCLEOTIDE SEQUENCE [LARGE SCALE GENOMIC DNA]</scope>
    <source>
        <strain evidence="3">CICC 10671\DSM 43846</strain>
    </source>
</reference>
<keyword evidence="3" id="KW-1185">Reference proteome</keyword>
<name>A0A8I1A3L1_THEIN</name>
<dbReference type="InterPro" id="IPR032820">
    <property type="entry name" value="ATPase_put"/>
</dbReference>
<protein>
    <submittedName>
        <fullName evidence="2">AtpZ/AtpI family protein</fullName>
    </submittedName>
</protein>
<sequence>MNGNMWRLLAVISSMGMEIVLLTLGGAWLGKKLDTVWGTRPYLLMAGVLLGLGVGFFSAIYTLKALLKE</sequence>
<keyword evidence="1" id="KW-0812">Transmembrane</keyword>
<organism evidence="2 3">
    <name type="scientific">Thermoactinomyces intermedius</name>
    <dbReference type="NCBI Taxonomy" id="2024"/>
    <lineage>
        <taxon>Bacteria</taxon>
        <taxon>Bacillati</taxon>
        <taxon>Bacillota</taxon>
        <taxon>Bacilli</taxon>
        <taxon>Bacillales</taxon>
        <taxon>Thermoactinomycetaceae</taxon>
        <taxon>Thermoactinomyces</taxon>
    </lineage>
</organism>
<proteinExistence type="predicted"/>
<comment type="caution">
    <text evidence="2">The sequence shown here is derived from an EMBL/GenBank/DDBJ whole genome shotgun (WGS) entry which is preliminary data.</text>
</comment>
<keyword evidence="1" id="KW-1133">Transmembrane helix</keyword>